<dbReference type="AlphaFoldDB" id="A0A1M6KP90"/>
<keyword evidence="2" id="KW-1185">Reference proteome</keyword>
<proteinExistence type="predicted"/>
<dbReference type="NCBIfam" id="TIGR02591">
    <property type="entry name" value="cas_Csh1"/>
    <property type="match status" value="1"/>
</dbReference>
<dbReference type="Proteomes" id="UP000184465">
    <property type="component" value="Unassembled WGS sequence"/>
</dbReference>
<dbReference type="InterPro" id="IPR013389">
    <property type="entry name" value="CRISPR-assoc_prot_Cas8b"/>
</dbReference>
<reference evidence="2" key="1">
    <citation type="submission" date="2016-11" db="EMBL/GenBank/DDBJ databases">
        <authorList>
            <person name="Varghese N."/>
            <person name="Submissions S."/>
        </authorList>
    </citation>
    <scope>NUCLEOTIDE SEQUENCE [LARGE SCALE GENOMIC DNA]</scope>
    <source>
        <strain evidence="2">DSM 15212 / CIP 107654 / DViRD3</strain>
    </source>
</reference>
<dbReference type="RefSeq" id="WP_073146769.1">
    <property type="nucleotide sequence ID" value="NZ_FRAG01000004.1"/>
</dbReference>
<evidence type="ECO:0000313" key="2">
    <source>
        <dbReference type="Proteomes" id="UP000184465"/>
    </source>
</evidence>
<dbReference type="STRING" id="1121301.SAMN02745912_00465"/>
<sequence length="633" mass="73847">MQEGILQIGRAVYDSDNFLNNIIKDVQIKDRKGKPRYVIQIDFSIEKDKIDIKLFGEVTKDSSHDLLWIGTADGSSSPQWYTTGNKTEYLLSQTIPNLINLNIPNISNKLRYILNNFFWDFGKQKGTKERYRYVVDLKKISNELKAKDEIAKDADNDIKKIVKVIDKEVANYIKSNLGITNKEVALYFITIDNRKISDMEEYRQKIKEEKLKVYEKSETGSCSLCGGQEGLTSDTSKLKLKFYTTTNLNFPSQFLKSNYNKNMVICKDCMIQLMAGEQYIIDNLSTYLGNMQVYLIPHFLYTPEIDKGDMDYISKDLTNTFNTAKKVQGIIKFESEILNTFEDYCEENYYLLNILFYKIVQKAVKVQKLIKDVQPSRFRILIEEASKVQESFKSLISDKFNTHFGLESIYYSIPIKVKQGEVKEYRKLLNIYNAIFKRLRINKKLIIKSQIDLFKVHYFEKHNQYNVRPAAIHFAIMQSNMLIKFLENIGCLEEGSAMELNSLNIDDGIKEYIKEMKYSEKETVLFLLGLLVGKVGNRQYSDRNGKKPILNKLNFNGMDLAKVKRLSSEIVNKLRQNKILSYNEKIYSAHKQLFDKHIKNWDLDKYDNLYYILSGYSYATMKSISKERGNKNE</sequence>
<gene>
    <name evidence="1" type="ORF">SAMN02745912_00465</name>
</gene>
<dbReference type="EMBL" id="FRAG01000004">
    <property type="protein sequence ID" value="SHJ60818.1"/>
    <property type="molecule type" value="Genomic_DNA"/>
</dbReference>
<organism evidence="1 2">
    <name type="scientific">Paramaledivibacter caminithermalis (strain DSM 15212 / CIP 107654 / DViRD3)</name>
    <name type="common">Clostridium caminithermale</name>
    <dbReference type="NCBI Taxonomy" id="1121301"/>
    <lineage>
        <taxon>Bacteria</taxon>
        <taxon>Bacillati</taxon>
        <taxon>Bacillota</taxon>
        <taxon>Clostridia</taxon>
        <taxon>Peptostreptococcales</taxon>
        <taxon>Caminicellaceae</taxon>
        <taxon>Paramaledivibacter</taxon>
    </lineage>
</organism>
<dbReference type="InterPro" id="IPR013420">
    <property type="entry name" value="CRISPR-assoc_prot_Cas8b/Csh1_C"/>
</dbReference>
<dbReference type="NCBIfam" id="TIGR02556">
    <property type="entry name" value="cas_TM1802"/>
    <property type="match status" value="1"/>
</dbReference>
<name>A0A1M6KP90_PARC5</name>
<dbReference type="Pfam" id="PF09484">
    <property type="entry name" value="Cas_TM1802"/>
    <property type="match status" value="1"/>
</dbReference>
<protein>
    <submittedName>
        <fullName evidence="1">CRISPR-associated protein Csh1</fullName>
    </submittedName>
</protein>
<accession>A0A1M6KP90</accession>
<evidence type="ECO:0000313" key="1">
    <source>
        <dbReference type="EMBL" id="SHJ60818.1"/>
    </source>
</evidence>